<keyword evidence="6" id="KW-0489">Methyltransferase</keyword>
<dbReference type="Gene3D" id="1.25.40.420">
    <property type="match status" value="1"/>
</dbReference>
<feature type="compositionally biased region" description="Low complexity" evidence="9">
    <location>
        <begin position="394"/>
        <end position="437"/>
    </location>
</feature>
<dbReference type="CDD" id="cd02440">
    <property type="entry name" value="AdoMet_MTases"/>
    <property type="match status" value="1"/>
</dbReference>
<keyword evidence="7" id="KW-0808">Transferase</keyword>
<dbReference type="EC" id="2.1.1.77" evidence="4"/>
<evidence type="ECO:0000256" key="3">
    <source>
        <dbReference type="ARBA" id="ARBA00005369"/>
    </source>
</evidence>
<feature type="domain" description="BTB" evidence="10">
    <location>
        <begin position="470"/>
        <end position="534"/>
    </location>
</feature>
<dbReference type="GO" id="GO:0005737">
    <property type="term" value="C:cytoplasm"/>
    <property type="evidence" value="ECO:0007669"/>
    <property type="project" value="UniProtKB-SubCell"/>
</dbReference>
<feature type="compositionally biased region" description="Polar residues" evidence="9">
    <location>
        <begin position="363"/>
        <end position="374"/>
    </location>
</feature>
<dbReference type="PANTHER" id="PTHR11579:SF0">
    <property type="entry name" value="PROTEIN-L-ISOASPARTATE(D-ASPARTATE) O-METHYLTRANSFERASE"/>
    <property type="match status" value="1"/>
</dbReference>
<evidence type="ECO:0000313" key="11">
    <source>
        <dbReference type="EMBL" id="SZX74748.1"/>
    </source>
</evidence>
<dbReference type="Proteomes" id="UP000256970">
    <property type="component" value="Unassembled WGS sequence"/>
</dbReference>
<gene>
    <name evidence="11" type="ORF">BQ4739_LOCUS15066</name>
</gene>
<dbReference type="Pfam" id="PF01135">
    <property type="entry name" value="PCMT"/>
    <property type="match status" value="1"/>
</dbReference>
<accession>A0A383WAV4</accession>
<evidence type="ECO:0000259" key="10">
    <source>
        <dbReference type="PROSITE" id="PS50097"/>
    </source>
</evidence>
<feature type="compositionally biased region" description="Acidic residues" evidence="9">
    <location>
        <begin position="13"/>
        <end position="27"/>
    </location>
</feature>
<dbReference type="EMBL" id="FNXT01001221">
    <property type="protein sequence ID" value="SZX74748.1"/>
    <property type="molecule type" value="Genomic_DNA"/>
</dbReference>
<dbReference type="SUPFAM" id="SSF53335">
    <property type="entry name" value="S-adenosyl-L-methionine-dependent methyltransferases"/>
    <property type="match status" value="1"/>
</dbReference>
<dbReference type="InterPro" id="IPR000682">
    <property type="entry name" value="PCMT"/>
</dbReference>
<comment type="similarity">
    <text evidence="3">Belongs to the methyltransferase superfamily. L-isoaspartyl/D-aspartyl protein methyltransferase family.</text>
</comment>
<organism evidence="11 12">
    <name type="scientific">Tetradesmus obliquus</name>
    <name type="common">Green alga</name>
    <name type="synonym">Acutodesmus obliquus</name>
    <dbReference type="NCBI Taxonomy" id="3088"/>
    <lineage>
        <taxon>Eukaryota</taxon>
        <taxon>Viridiplantae</taxon>
        <taxon>Chlorophyta</taxon>
        <taxon>core chlorophytes</taxon>
        <taxon>Chlorophyceae</taxon>
        <taxon>CS clade</taxon>
        <taxon>Sphaeropleales</taxon>
        <taxon>Scenedesmaceae</taxon>
        <taxon>Tetradesmus</taxon>
    </lineage>
</organism>
<evidence type="ECO:0000313" key="12">
    <source>
        <dbReference type="Proteomes" id="UP000256970"/>
    </source>
</evidence>
<feature type="compositionally biased region" description="Basic and acidic residues" evidence="9">
    <location>
        <begin position="1"/>
        <end position="12"/>
    </location>
</feature>
<evidence type="ECO:0000256" key="6">
    <source>
        <dbReference type="ARBA" id="ARBA00022603"/>
    </source>
</evidence>
<dbReference type="GO" id="GO:0004719">
    <property type="term" value="F:protein-L-isoaspartate (D-aspartate) O-methyltransferase activity"/>
    <property type="evidence" value="ECO:0007669"/>
    <property type="project" value="UniProtKB-EC"/>
</dbReference>
<feature type="region of interest" description="Disordered" evidence="9">
    <location>
        <begin position="1"/>
        <end position="33"/>
    </location>
</feature>
<dbReference type="InterPro" id="IPR029063">
    <property type="entry name" value="SAM-dependent_MTases_sf"/>
</dbReference>
<evidence type="ECO:0000256" key="8">
    <source>
        <dbReference type="ARBA" id="ARBA00022691"/>
    </source>
</evidence>
<keyword evidence="12" id="KW-1185">Reference proteome</keyword>
<dbReference type="InterPro" id="IPR011333">
    <property type="entry name" value="SKP1/BTB/POZ_sf"/>
</dbReference>
<evidence type="ECO:0000256" key="5">
    <source>
        <dbReference type="ARBA" id="ARBA00022490"/>
    </source>
</evidence>
<proteinExistence type="inferred from homology"/>
<name>A0A383WAV4_TETOB</name>
<evidence type="ECO:0000256" key="1">
    <source>
        <dbReference type="ARBA" id="ARBA00004496"/>
    </source>
</evidence>
<dbReference type="SMART" id="SM00225">
    <property type="entry name" value="BTB"/>
    <property type="match status" value="1"/>
</dbReference>
<dbReference type="PANTHER" id="PTHR11579">
    <property type="entry name" value="PROTEIN-L-ISOASPARTATE O-METHYLTRANSFERASE"/>
    <property type="match status" value="1"/>
</dbReference>
<dbReference type="Pfam" id="PF00651">
    <property type="entry name" value="BTB"/>
    <property type="match status" value="1"/>
</dbReference>
<keyword evidence="8" id="KW-0949">S-adenosyl-L-methionine</keyword>
<sequence>MAEPGDHDPARDVEEEPDLEDAEDQDNDDLHGNRRRRARALAGEIPLEGLLRLLAGQRVIVEQRRAAGSNEELVSGLKRTGMLNSEAVQRAMLKCPRGVFVPEAYRREAWVDSPIRVEEEDFNISAPHMHAQLLESLDICPGDRVLDVGCGCGFIAACAAVLAGKSGRVVGVDIKPTCVKLSQDNIARLAATSSAFASAAGPVEIFKHNVFIPHQQLRGKFNKMCAAAASPAAALCMRSAVCVGATCPEERLHLLLHLLEPAGGKLLAPVDSDLRLFTRGADGSIRQRMVSSVHFSDLEVPSDASIVLSVMQQERAAQMAVAVSPPTLNTDLPHQANSGCGGGFMQIISTCFNGNSISSIGQNGHSVNTSSQHAGSDHDSLQTPETPVIRNHKPGSSNGHAAAAAPAGEEETAAAASAEADMLAEAPAAPVAASAGGDDTHMSDHGTGSSSAVKQVWQAGAAAGLVLGEPDCELLGPGWSLQAHKQVLKSRAAHFRARLSSGMRDAHDCQHKVPEGFTLAAMQGLLLYLYTDQLPPGLEPAAVVELLHAAAYYGTPRLIELCEASLVGELLRLPLPAAAAEAPHLLCLADELGLAQLRRAAVGFIAQHYADVQASEGWAALDKAQVEALAGDLAGQLARLTGLLRDLEPPSGAAALPKRRSWW</sequence>
<dbReference type="InterPro" id="IPR000210">
    <property type="entry name" value="BTB/POZ_dom"/>
</dbReference>
<evidence type="ECO:0000256" key="4">
    <source>
        <dbReference type="ARBA" id="ARBA00011890"/>
    </source>
</evidence>
<dbReference type="CDD" id="cd14733">
    <property type="entry name" value="BACK"/>
    <property type="match status" value="1"/>
</dbReference>
<comment type="subcellular location">
    <subcellularLocation>
        <location evidence="1">Cytoplasm</location>
    </subcellularLocation>
</comment>
<dbReference type="AlphaFoldDB" id="A0A383WAV4"/>
<comment type="pathway">
    <text evidence="2">Protein modification; protein ubiquitination.</text>
</comment>
<dbReference type="Gene3D" id="3.40.50.150">
    <property type="entry name" value="Vaccinia Virus protein VP39"/>
    <property type="match status" value="1"/>
</dbReference>
<reference evidence="11 12" key="1">
    <citation type="submission" date="2016-10" db="EMBL/GenBank/DDBJ databases">
        <authorList>
            <person name="Cai Z."/>
        </authorList>
    </citation>
    <scope>NUCLEOTIDE SEQUENCE [LARGE SCALE GENOMIC DNA]</scope>
</reference>
<dbReference type="GO" id="GO:0032259">
    <property type="term" value="P:methylation"/>
    <property type="evidence" value="ECO:0007669"/>
    <property type="project" value="UniProtKB-KW"/>
</dbReference>
<evidence type="ECO:0000256" key="2">
    <source>
        <dbReference type="ARBA" id="ARBA00004906"/>
    </source>
</evidence>
<keyword evidence="5" id="KW-0963">Cytoplasm</keyword>
<evidence type="ECO:0000256" key="9">
    <source>
        <dbReference type="SAM" id="MobiDB-lite"/>
    </source>
</evidence>
<dbReference type="SUPFAM" id="SSF54695">
    <property type="entry name" value="POZ domain"/>
    <property type="match status" value="1"/>
</dbReference>
<feature type="region of interest" description="Disordered" evidence="9">
    <location>
        <begin position="363"/>
        <end position="451"/>
    </location>
</feature>
<protein>
    <recommendedName>
        <fullName evidence="4">protein-L-isoaspartate(D-aspartate) O-methyltransferase</fullName>
        <ecNumber evidence="4">2.1.1.77</ecNumber>
    </recommendedName>
</protein>
<dbReference type="PROSITE" id="PS50097">
    <property type="entry name" value="BTB"/>
    <property type="match status" value="1"/>
</dbReference>
<evidence type="ECO:0000256" key="7">
    <source>
        <dbReference type="ARBA" id="ARBA00022679"/>
    </source>
</evidence>
<dbReference type="Gene3D" id="3.30.710.10">
    <property type="entry name" value="Potassium Channel Kv1.1, Chain A"/>
    <property type="match status" value="1"/>
</dbReference>